<dbReference type="Pfam" id="PF16925">
    <property type="entry name" value="TetR_C_13"/>
    <property type="match status" value="1"/>
</dbReference>
<gene>
    <name evidence="6" type="ORF">AVDCRST_MAG86-2365</name>
</gene>
<dbReference type="InterPro" id="IPR001647">
    <property type="entry name" value="HTH_TetR"/>
</dbReference>
<dbReference type="SUPFAM" id="SSF46689">
    <property type="entry name" value="Homeodomain-like"/>
    <property type="match status" value="1"/>
</dbReference>
<dbReference type="PANTHER" id="PTHR47506:SF1">
    <property type="entry name" value="HTH-TYPE TRANSCRIPTIONAL REGULATOR YJDC"/>
    <property type="match status" value="1"/>
</dbReference>
<evidence type="ECO:0000256" key="2">
    <source>
        <dbReference type="ARBA" id="ARBA00023125"/>
    </source>
</evidence>
<dbReference type="SUPFAM" id="SSF48498">
    <property type="entry name" value="Tetracyclin repressor-like, C-terminal domain"/>
    <property type="match status" value="1"/>
</dbReference>
<evidence type="ECO:0000259" key="5">
    <source>
        <dbReference type="PROSITE" id="PS50977"/>
    </source>
</evidence>
<proteinExistence type="predicted"/>
<dbReference type="PANTHER" id="PTHR47506">
    <property type="entry name" value="TRANSCRIPTIONAL REGULATORY PROTEIN"/>
    <property type="match status" value="1"/>
</dbReference>
<evidence type="ECO:0000256" key="4">
    <source>
        <dbReference type="PROSITE-ProRule" id="PRU00335"/>
    </source>
</evidence>
<dbReference type="InterPro" id="IPR009057">
    <property type="entry name" value="Homeodomain-like_sf"/>
</dbReference>
<evidence type="ECO:0000256" key="3">
    <source>
        <dbReference type="ARBA" id="ARBA00023163"/>
    </source>
</evidence>
<sequence length="192" mass="21072">MARPRAYDPEEVIDKATGAFWLKGYEATSLADIEAATGLNRSSLYTAFGNMHALYMEALERFRDRETSRVLHALRVAPTAKEGIRRVFQLSVEDLVNDPECRGCMIVNATAECVPGDPQVTAFVRAVDEETERAFANAVRRAQAQGEMSPAHDPDQLSAYLYSALQGLRLRGKAEPDRATLEGIVGVALSVL</sequence>
<dbReference type="Gene3D" id="1.10.10.60">
    <property type="entry name" value="Homeodomain-like"/>
    <property type="match status" value="1"/>
</dbReference>
<organism evidence="6">
    <name type="scientific">uncultured Truepera sp</name>
    <dbReference type="NCBI Taxonomy" id="543023"/>
    <lineage>
        <taxon>Bacteria</taxon>
        <taxon>Thermotogati</taxon>
        <taxon>Deinococcota</taxon>
        <taxon>Deinococci</taxon>
        <taxon>Trueperales</taxon>
        <taxon>Trueperaceae</taxon>
        <taxon>Truepera</taxon>
        <taxon>environmental samples</taxon>
    </lineage>
</organism>
<reference evidence="6" key="1">
    <citation type="submission" date="2020-02" db="EMBL/GenBank/DDBJ databases">
        <authorList>
            <person name="Meier V. D."/>
        </authorList>
    </citation>
    <scope>NUCLEOTIDE SEQUENCE</scope>
    <source>
        <strain evidence="6">AVDCRST_MAG86</strain>
    </source>
</reference>
<accession>A0A6J4VFG9</accession>
<dbReference type="GO" id="GO:0003677">
    <property type="term" value="F:DNA binding"/>
    <property type="evidence" value="ECO:0007669"/>
    <property type="project" value="UniProtKB-UniRule"/>
</dbReference>
<protein>
    <recommendedName>
        <fullName evidence="5">HTH tetR-type domain-containing protein</fullName>
    </recommendedName>
</protein>
<dbReference type="AlphaFoldDB" id="A0A6J4VFG9"/>
<dbReference type="Pfam" id="PF00440">
    <property type="entry name" value="TetR_N"/>
    <property type="match status" value="1"/>
</dbReference>
<feature type="DNA-binding region" description="H-T-H motif" evidence="4">
    <location>
        <begin position="29"/>
        <end position="48"/>
    </location>
</feature>
<dbReference type="PROSITE" id="PS50977">
    <property type="entry name" value="HTH_TETR_2"/>
    <property type="match status" value="1"/>
</dbReference>
<dbReference type="EMBL" id="CADCWP010000208">
    <property type="protein sequence ID" value="CAA9577604.1"/>
    <property type="molecule type" value="Genomic_DNA"/>
</dbReference>
<dbReference type="Gene3D" id="1.10.357.10">
    <property type="entry name" value="Tetracycline Repressor, domain 2"/>
    <property type="match status" value="1"/>
</dbReference>
<feature type="domain" description="HTH tetR-type" evidence="5">
    <location>
        <begin position="6"/>
        <end position="66"/>
    </location>
</feature>
<evidence type="ECO:0000313" key="6">
    <source>
        <dbReference type="EMBL" id="CAA9577604.1"/>
    </source>
</evidence>
<keyword evidence="1" id="KW-0805">Transcription regulation</keyword>
<keyword evidence="3" id="KW-0804">Transcription</keyword>
<keyword evidence="2 4" id="KW-0238">DNA-binding</keyword>
<dbReference type="InterPro" id="IPR011075">
    <property type="entry name" value="TetR_C"/>
</dbReference>
<dbReference type="InterPro" id="IPR036271">
    <property type="entry name" value="Tet_transcr_reg_TetR-rel_C_sf"/>
</dbReference>
<name>A0A6J4VFG9_9DEIN</name>
<evidence type="ECO:0000256" key="1">
    <source>
        <dbReference type="ARBA" id="ARBA00023015"/>
    </source>
</evidence>